<organism evidence="10 11">
    <name type="scientific">Marinibaculum pumilum</name>
    <dbReference type="NCBI Taxonomy" id="1766165"/>
    <lineage>
        <taxon>Bacteria</taxon>
        <taxon>Pseudomonadati</taxon>
        <taxon>Pseudomonadota</taxon>
        <taxon>Alphaproteobacteria</taxon>
        <taxon>Rhodospirillales</taxon>
        <taxon>Rhodospirillaceae</taxon>
        <taxon>Marinibaculum</taxon>
    </lineage>
</organism>
<comment type="caution">
    <text evidence="10">The sequence shown here is derived from an EMBL/GenBank/DDBJ whole genome shotgun (WGS) entry which is preliminary data.</text>
</comment>
<gene>
    <name evidence="8 10" type="primary">gpt</name>
    <name evidence="10" type="ORF">ACFOGJ_05530</name>
</gene>
<evidence type="ECO:0000256" key="7">
    <source>
        <dbReference type="ARBA" id="ARBA00023136"/>
    </source>
</evidence>
<name>A0ABV7KXF9_9PROT</name>
<dbReference type="NCBIfam" id="NF006613">
    <property type="entry name" value="PRK09177.1"/>
    <property type="match status" value="1"/>
</dbReference>
<comment type="subcellular location">
    <subcellularLocation>
        <location evidence="8">Cell membrane</location>
        <topology evidence="8">Peripheral membrane protein</topology>
    </subcellularLocation>
</comment>
<comment type="cofactor">
    <cofactor evidence="8">
        <name>Mg(2+)</name>
        <dbReference type="ChEBI" id="CHEBI:18420"/>
    </cofactor>
</comment>
<comment type="catalytic activity">
    <reaction evidence="8">
        <text>IMP + diphosphate = hypoxanthine + 5-phospho-alpha-D-ribose 1-diphosphate</text>
        <dbReference type="Rhea" id="RHEA:17973"/>
        <dbReference type="ChEBI" id="CHEBI:17368"/>
        <dbReference type="ChEBI" id="CHEBI:33019"/>
        <dbReference type="ChEBI" id="CHEBI:58017"/>
        <dbReference type="ChEBI" id="CHEBI:58053"/>
    </reaction>
</comment>
<feature type="domain" description="Phosphoribosyltransferase" evidence="9">
    <location>
        <begin position="13"/>
        <end position="149"/>
    </location>
</feature>
<comment type="similarity">
    <text evidence="8">Belongs to the purine/pyrimidine phosphoribosyltransferase family. XGPT subfamily.</text>
</comment>
<dbReference type="SUPFAM" id="SSF53271">
    <property type="entry name" value="PRTase-like"/>
    <property type="match status" value="1"/>
</dbReference>
<evidence type="ECO:0000256" key="5">
    <source>
        <dbReference type="ARBA" id="ARBA00022726"/>
    </source>
</evidence>
<sequence>MEQPIRATWAVTWDRLHDDTRQLAGRLIQGRRKYRSIVAITRGGMVPAAILARELEIRLVDTLCIASYQDREQGDMKVLKSVDGRGEGVLVVDDLSDTGATIRTVREILPDAHVVTVYVKPAGRDVVDEFITEVPQDCWILFPWDTSAQHVAPMALTAADRSRPHSDAD</sequence>
<dbReference type="InterPro" id="IPR029057">
    <property type="entry name" value="PRTase-like"/>
</dbReference>
<dbReference type="GO" id="GO:0000310">
    <property type="term" value="F:xanthine phosphoribosyltransferase activity"/>
    <property type="evidence" value="ECO:0007669"/>
    <property type="project" value="UniProtKB-EC"/>
</dbReference>
<evidence type="ECO:0000256" key="1">
    <source>
        <dbReference type="ARBA" id="ARBA00022475"/>
    </source>
</evidence>
<dbReference type="PANTHER" id="PTHR39563">
    <property type="entry name" value="XANTHINE PHOSPHORIBOSYLTRANSFERASE"/>
    <property type="match status" value="1"/>
</dbReference>
<evidence type="ECO:0000256" key="4">
    <source>
        <dbReference type="ARBA" id="ARBA00022723"/>
    </source>
</evidence>
<feature type="binding site" evidence="8">
    <location>
        <begin position="139"/>
        <end position="140"/>
    </location>
    <ligand>
        <name>GMP</name>
        <dbReference type="ChEBI" id="CHEBI:58115"/>
    </ligand>
</feature>
<dbReference type="HAMAP" id="MF_01903">
    <property type="entry name" value="XGPRT"/>
    <property type="match status" value="1"/>
</dbReference>
<comment type="catalytic activity">
    <reaction evidence="8">
        <text>XMP + diphosphate = xanthine + 5-phospho-alpha-D-ribose 1-diphosphate</text>
        <dbReference type="Rhea" id="RHEA:10800"/>
        <dbReference type="ChEBI" id="CHEBI:17712"/>
        <dbReference type="ChEBI" id="CHEBI:33019"/>
        <dbReference type="ChEBI" id="CHEBI:57464"/>
        <dbReference type="ChEBI" id="CHEBI:58017"/>
        <dbReference type="EC" id="2.4.2.22"/>
    </reaction>
</comment>
<dbReference type="RefSeq" id="WP_379898772.1">
    <property type="nucleotide sequence ID" value="NZ_JBHRTR010000015.1"/>
</dbReference>
<comment type="catalytic activity">
    <reaction evidence="8">
        <text>GMP + diphosphate = guanine + 5-phospho-alpha-D-ribose 1-diphosphate</text>
        <dbReference type="Rhea" id="RHEA:25424"/>
        <dbReference type="ChEBI" id="CHEBI:16235"/>
        <dbReference type="ChEBI" id="CHEBI:33019"/>
        <dbReference type="ChEBI" id="CHEBI:58017"/>
        <dbReference type="ChEBI" id="CHEBI:58115"/>
    </reaction>
</comment>
<evidence type="ECO:0000256" key="2">
    <source>
        <dbReference type="ARBA" id="ARBA00022676"/>
    </source>
</evidence>
<evidence type="ECO:0000256" key="3">
    <source>
        <dbReference type="ARBA" id="ARBA00022679"/>
    </source>
</evidence>
<keyword evidence="2 8" id="KW-0328">Glycosyltransferase</keyword>
<keyword evidence="4 8" id="KW-0479">Metal-binding</keyword>
<evidence type="ECO:0000313" key="11">
    <source>
        <dbReference type="Proteomes" id="UP001595528"/>
    </source>
</evidence>
<dbReference type="Gene3D" id="3.40.50.2020">
    <property type="match status" value="1"/>
</dbReference>
<reference evidence="11" key="1">
    <citation type="journal article" date="2019" name="Int. J. Syst. Evol. Microbiol.">
        <title>The Global Catalogue of Microorganisms (GCM) 10K type strain sequencing project: providing services to taxonomists for standard genome sequencing and annotation.</title>
        <authorList>
            <consortium name="The Broad Institute Genomics Platform"/>
            <consortium name="The Broad Institute Genome Sequencing Center for Infectious Disease"/>
            <person name="Wu L."/>
            <person name="Ma J."/>
        </authorList>
    </citation>
    <scope>NUCLEOTIDE SEQUENCE [LARGE SCALE GENOMIC DNA]</scope>
    <source>
        <strain evidence="11">KCTC 42964</strain>
    </source>
</reference>
<feature type="binding site" evidence="8">
    <location>
        <begin position="42"/>
        <end position="43"/>
    </location>
    <ligand>
        <name>5-phospho-alpha-D-ribose 1-diphosphate</name>
        <dbReference type="ChEBI" id="CHEBI:58017"/>
    </ligand>
</feature>
<dbReference type="InterPro" id="IPR023747">
    <property type="entry name" value="Xanthine_Guanine_PRibTrfase"/>
</dbReference>
<evidence type="ECO:0000256" key="8">
    <source>
        <dbReference type="HAMAP-Rule" id="MF_01903"/>
    </source>
</evidence>
<feature type="binding site" evidence="8">
    <location>
        <position position="97"/>
    </location>
    <ligand>
        <name>xanthine</name>
        <dbReference type="ChEBI" id="CHEBI:17712"/>
    </ligand>
</feature>
<comment type="caution">
    <text evidence="8">Lacks conserved residue(s) required for the propagation of feature annotation.</text>
</comment>
<keyword evidence="3 8" id="KW-0808">Transferase</keyword>
<dbReference type="EC" id="2.4.2.22" evidence="8"/>
<dbReference type="Proteomes" id="UP001595528">
    <property type="component" value="Unassembled WGS sequence"/>
</dbReference>
<dbReference type="InterPro" id="IPR000836">
    <property type="entry name" value="PRTase_dom"/>
</dbReference>
<comment type="function">
    <text evidence="8">Purine salvage pathway enzyme that catalyzes the transfer of the ribosyl-5-phosphate group from 5-phospho-alpha-D-ribose 1-diphosphate (PRPP) to the N9 position of the 6-oxopurines guanine and xanthine to form the corresponding ribonucleotides GMP (guanosine 5'-monophosphate) and XMP (xanthosine 5'-monophosphate), with the release of PPi. To a lesser extent, also acts on hypoxanthine.</text>
</comment>
<proteinExistence type="inferred from homology"/>
<evidence type="ECO:0000259" key="9">
    <source>
        <dbReference type="Pfam" id="PF00156"/>
    </source>
</evidence>
<feature type="binding site" evidence="8">
    <location>
        <begin position="93"/>
        <end position="101"/>
    </location>
    <ligand>
        <name>5-phospho-alpha-D-ribose 1-diphosphate</name>
        <dbReference type="ChEBI" id="CHEBI:58017"/>
    </ligand>
</feature>
<keyword evidence="11" id="KW-1185">Reference proteome</keyword>
<keyword evidence="5 8" id="KW-0660">Purine salvage</keyword>
<evidence type="ECO:0000256" key="6">
    <source>
        <dbReference type="ARBA" id="ARBA00022842"/>
    </source>
</evidence>
<feature type="binding site" evidence="8">
    <location>
        <position position="94"/>
    </location>
    <ligand>
        <name>Mg(2+)</name>
        <dbReference type="ChEBI" id="CHEBI:18420"/>
    </ligand>
</feature>
<comment type="pathway">
    <text evidence="8">Purine metabolism; XMP biosynthesis via salvage pathway; XMP from xanthine: step 1/1.</text>
</comment>
<feature type="binding site" evidence="8">
    <location>
        <position position="97"/>
    </location>
    <ligand>
        <name>guanine</name>
        <dbReference type="ChEBI" id="CHEBI:16235"/>
    </ligand>
</feature>
<keyword evidence="1 8" id="KW-1003">Cell membrane</keyword>
<comment type="subunit">
    <text evidence="8">Homotetramer.</text>
</comment>
<dbReference type="EMBL" id="JBHRTR010000015">
    <property type="protein sequence ID" value="MFC3226682.1"/>
    <property type="molecule type" value="Genomic_DNA"/>
</dbReference>
<accession>A0ABV7KXF9</accession>
<protein>
    <recommendedName>
        <fullName evidence="8">Xanthine-guanine phosphoribosyltransferase</fullName>
        <shortName evidence="8">XGPRT</shortName>
        <ecNumber evidence="8">2.4.2.22</ecNumber>
    </recommendedName>
    <alternativeName>
        <fullName evidence="8">Xanthine phosphoribosyltransferase</fullName>
    </alternativeName>
</protein>
<feature type="binding site" evidence="8">
    <location>
        <begin position="97"/>
        <end position="101"/>
    </location>
    <ligand>
        <name>GMP</name>
        <dbReference type="ChEBI" id="CHEBI:58115"/>
    </ligand>
</feature>
<dbReference type="PANTHER" id="PTHR39563:SF1">
    <property type="entry name" value="XANTHINE-GUANINE PHOSPHORIBOSYLTRANSFERASE"/>
    <property type="match status" value="1"/>
</dbReference>
<dbReference type="Pfam" id="PF00156">
    <property type="entry name" value="Pribosyltran"/>
    <property type="match status" value="1"/>
</dbReference>
<feature type="binding site" evidence="8">
    <location>
        <position position="140"/>
    </location>
    <ligand>
        <name>xanthine</name>
        <dbReference type="ChEBI" id="CHEBI:17712"/>
    </ligand>
</feature>
<dbReference type="CDD" id="cd06223">
    <property type="entry name" value="PRTases_typeI"/>
    <property type="match status" value="1"/>
</dbReference>
<keyword evidence="6 8" id="KW-0460">Magnesium</keyword>
<comment type="pathway">
    <text evidence="8">Purine metabolism; GMP biosynthesis via salvage pathway; GMP from guanine: step 1/1.</text>
</comment>
<evidence type="ECO:0000313" key="10">
    <source>
        <dbReference type="EMBL" id="MFC3226682.1"/>
    </source>
</evidence>
<feature type="binding site" evidence="8">
    <location>
        <position position="140"/>
    </location>
    <ligand>
        <name>guanine</name>
        <dbReference type="ChEBI" id="CHEBI:16235"/>
    </ligand>
</feature>
<keyword evidence="7 8" id="KW-0472">Membrane</keyword>